<evidence type="ECO:0000256" key="5">
    <source>
        <dbReference type="ARBA" id="ARBA00022692"/>
    </source>
</evidence>
<dbReference type="PANTHER" id="PTHR23517:SF13">
    <property type="entry name" value="MAJOR FACILITATOR SUPERFAMILY MFS_1"/>
    <property type="match status" value="1"/>
</dbReference>
<keyword evidence="3 8" id="KW-1003">Cell membrane</keyword>
<keyword evidence="4 8" id="KW-0997">Cell inner membrane</keyword>
<evidence type="ECO:0000256" key="8">
    <source>
        <dbReference type="HAMAP-Rule" id="MF_01118"/>
    </source>
</evidence>
<keyword evidence="2 8" id="KW-0813">Transport</keyword>
<dbReference type="Proteomes" id="UP001210865">
    <property type="component" value="Chromosome"/>
</dbReference>
<feature type="transmembrane region" description="Helical" evidence="8">
    <location>
        <begin position="311"/>
        <end position="333"/>
    </location>
</feature>
<dbReference type="PANTHER" id="PTHR23517">
    <property type="entry name" value="RESISTANCE PROTEIN MDTM, PUTATIVE-RELATED-RELATED"/>
    <property type="match status" value="1"/>
</dbReference>
<sequence length="405" mass="41555">MQHKFSYFLSNVMAPNRPKILILLSVTCTALTYFAVGLPLAVLPGWVRDDLGYSAALAGLAISIQYVATIVSRGIVGPMVDRSGPKRAILIGFACSVGSGAVLIAAALLAARPVLALGTLFASRIILGFGESLVGTGAIAWGIGRTGPEHTARVISWNGIATYAAIALGAPAGVVLLHLWGLAAVGVALLSVGVAGFAFAWPQANITTHASDRLPFAAVFSRVLPYGLALGLGAIGFGVITAFIALYYGAHGWPNAWIAISAFGVAFILARLIFVNSIARHGGLIVAFSFLSVEAVGLLIVWLAFVPSMAVLGAATAGFGFALLFPALGMIVVDLVPPQNRGAAIGAYSMFTDVALCVTGPVAGVLAGAAGYRAPFLFAAVAAAIAIALVYALMRRRAPVVTALR</sequence>
<protein>
    <recommendedName>
        <fullName evidence="8">Uncharacterized MFS-type transporter PBT88_01335</fullName>
    </recommendedName>
</protein>
<dbReference type="Gene3D" id="1.20.1250.20">
    <property type="entry name" value="MFS general substrate transporter like domains"/>
    <property type="match status" value="1"/>
</dbReference>
<feature type="transmembrane region" description="Helical" evidence="8">
    <location>
        <begin position="282"/>
        <end position="305"/>
    </location>
</feature>
<keyword evidence="11" id="KW-1185">Reference proteome</keyword>
<dbReference type="HAMAP" id="MF_01118">
    <property type="entry name" value="MFS_YhhS"/>
    <property type="match status" value="1"/>
</dbReference>
<feature type="transmembrane region" description="Helical" evidence="8">
    <location>
        <begin position="121"/>
        <end position="143"/>
    </location>
</feature>
<feature type="transmembrane region" description="Helical" evidence="8">
    <location>
        <begin position="256"/>
        <end position="275"/>
    </location>
</feature>
<evidence type="ECO:0000256" key="4">
    <source>
        <dbReference type="ARBA" id="ARBA00022519"/>
    </source>
</evidence>
<dbReference type="InterPro" id="IPR023008">
    <property type="entry name" value="MFS_YhhS-like"/>
</dbReference>
<feature type="transmembrane region" description="Helical" evidence="8">
    <location>
        <begin position="155"/>
        <end position="174"/>
    </location>
</feature>
<accession>A0ABY7NMS7</accession>
<feature type="transmembrane region" description="Helical" evidence="8">
    <location>
        <begin position="376"/>
        <end position="394"/>
    </location>
</feature>
<proteinExistence type="inferred from homology"/>
<evidence type="ECO:0000256" key="6">
    <source>
        <dbReference type="ARBA" id="ARBA00022989"/>
    </source>
</evidence>
<comment type="subcellular location">
    <subcellularLocation>
        <location evidence="8">Cell inner membrane</location>
        <topology evidence="8">Multi-pass membrane protein</topology>
    </subcellularLocation>
    <subcellularLocation>
        <location evidence="1">Cell membrane</location>
        <topology evidence="1">Multi-pass membrane protein</topology>
    </subcellularLocation>
</comment>
<keyword evidence="6 8" id="KW-1133">Transmembrane helix</keyword>
<dbReference type="PROSITE" id="PS50850">
    <property type="entry name" value="MFS"/>
    <property type="match status" value="1"/>
</dbReference>
<keyword evidence="7 8" id="KW-0472">Membrane</keyword>
<dbReference type="EMBL" id="CP115174">
    <property type="protein sequence ID" value="WBO22824.1"/>
    <property type="molecule type" value="Genomic_DNA"/>
</dbReference>
<evidence type="ECO:0000256" key="7">
    <source>
        <dbReference type="ARBA" id="ARBA00023136"/>
    </source>
</evidence>
<dbReference type="InterPro" id="IPR011701">
    <property type="entry name" value="MFS"/>
</dbReference>
<dbReference type="Pfam" id="PF07690">
    <property type="entry name" value="MFS_1"/>
    <property type="match status" value="1"/>
</dbReference>
<feature type="transmembrane region" description="Helical" evidence="8">
    <location>
        <begin position="21"/>
        <end position="47"/>
    </location>
</feature>
<name>A0ABY7NMS7_9SPHN</name>
<dbReference type="SUPFAM" id="SSF103473">
    <property type="entry name" value="MFS general substrate transporter"/>
    <property type="match status" value="1"/>
</dbReference>
<feature type="transmembrane region" description="Helical" evidence="8">
    <location>
        <begin position="345"/>
        <end position="370"/>
    </location>
</feature>
<feature type="transmembrane region" description="Helical" evidence="8">
    <location>
        <begin position="88"/>
        <end position="109"/>
    </location>
</feature>
<dbReference type="InterPro" id="IPR020846">
    <property type="entry name" value="MFS_dom"/>
</dbReference>
<dbReference type="InterPro" id="IPR036259">
    <property type="entry name" value="MFS_trans_sf"/>
</dbReference>
<feature type="transmembrane region" description="Helical" evidence="8">
    <location>
        <begin position="180"/>
        <end position="202"/>
    </location>
</feature>
<evidence type="ECO:0000256" key="2">
    <source>
        <dbReference type="ARBA" id="ARBA00022448"/>
    </source>
</evidence>
<comment type="similarity">
    <text evidence="8">Belongs to the major facilitator superfamily. YhhS family.</text>
</comment>
<dbReference type="NCBIfam" id="NF003477">
    <property type="entry name" value="PRK05122.1"/>
    <property type="match status" value="1"/>
</dbReference>
<evidence type="ECO:0000313" key="10">
    <source>
        <dbReference type="EMBL" id="WBO22824.1"/>
    </source>
</evidence>
<keyword evidence="5 8" id="KW-0812">Transmembrane</keyword>
<feature type="domain" description="Major facilitator superfamily (MFS) profile" evidence="9">
    <location>
        <begin position="188"/>
        <end position="405"/>
    </location>
</feature>
<feature type="transmembrane region" description="Helical" evidence="8">
    <location>
        <begin position="223"/>
        <end position="250"/>
    </location>
</feature>
<dbReference type="InterPro" id="IPR050171">
    <property type="entry name" value="MFS_Transporters"/>
</dbReference>
<reference evidence="10 11" key="1">
    <citation type="submission" date="2022-12" db="EMBL/GenBank/DDBJ databases">
        <title>Sphingomonas abieness sp. nov., an endophytic bacterium isolated from Abies koreana.</title>
        <authorList>
            <person name="Jiang L."/>
            <person name="Lee J."/>
        </authorList>
    </citation>
    <scope>NUCLEOTIDE SEQUENCE [LARGE SCALE GENOMIC DNA]</scope>
    <source>
        <strain evidence="11">PAMB 00755</strain>
    </source>
</reference>
<evidence type="ECO:0000256" key="1">
    <source>
        <dbReference type="ARBA" id="ARBA00004651"/>
    </source>
</evidence>
<dbReference type="RefSeq" id="WP_270077464.1">
    <property type="nucleotide sequence ID" value="NZ_CP115174.1"/>
</dbReference>
<evidence type="ECO:0000313" key="11">
    <source>
        <dbReference type="Proteomes" id="UP001210865"/>
    </source>
</evidence>
<evidence type="ECO:0000256" key="3">
    <source>
        <dbReference type="ARBA" id="ARBA00022475"/>
    </source>
</evidence>
<organism evidence="10 11">
    <name type="scientific">Sphingomonas abietis</name>
    <dbReference type="NCBI Taxonomy" id="3012344"/>
    <lineage>
        <taxon>Bacteria</taxon>
        <taxon>Pseudomonadati</taxon>
        <taxon>Pseudomonadota</taxon>
        <taxon>Alphaproteobacteria</taxon>
        <taxon>Sphingomonadales</taxon>
        <taxon>Sphingomonadaceae</taxon>
        <taxon>Sphingomonas</taxon>
    </lineage>
</organism>
<evidence type="ECO:0000259" key="9">
    <source>
        <dbReference type="PROSITE" id="PS50850"/>
    </source>
</evidence>
<feature type="transmembrane region" description="Helical" evidence="8">
    <location>
        <begin position="53"/>
        <end position="76"/>
    </location>
</feature>
<gene>
    <name evidence="10" type="ORF">PBT88_01335</name>
</gene>